<keyword evidence="5" id="KW-0812">Transmembrane</keyword>
<evidence type="ECO:0000256" key="2">
    <source>
        <dbReference type="ARBA" id="ARBA00022771"/>
    </source>
</evidence>
<dbReference type="AlphaFoldDB" id="A0A2R6P667"/>
<dbReference type="Gene3D" id="3.30.40.10">
    <property type="entry name" value="Zinc/RING finger domain, C3HC4 (zinc finger)"/>
    <property type="match status" value="1"/>
</dbReference>
<dbReference type="InParanoid" id="A0A2R6P667"/>
<gene>
    <name evidence="7" type="ORF">CEY00_Acc31778</name>
</gene>
<dbReference type="OrthoDB" id="1912066at2759"/>
<accession>A0A2R6P667</accession>
<feature type="compositionally biased region" description="Polar residues" evidence="4">
    <location>
        <begin position="1"/>
        <end position="11"/>
    </location>
</feature>
<keyword evidence="5" id="KW-1133">Transmembrane helix</keyword>
<sequence length="212" mass="23141">MSTAENPSTDIESGRRRRSRRPSVSGSSETTTNASRCSSDECKSSEIDRVLALDPNSHGESSESNFSSEDVDLESGELELKLHLAKEETECRICHLNLVGDEESGVAIELGCDCKGDLAAAHKQCAETWFKIRGNITCEICGATVLNVVRDQAYEPNGAAASATAASAIQIPVIVSQNRRSFWHGRRVMNILLACMVFAFVISWLFHFNVLS</sequence>
<keyword evidence="8" id="KW-1185">Reference proteome</keyword>
<evidence type="ECO:0000259" key="6">
    <source>
        <dbReference type="PROSITE" id="PS51292"/>
    </source>
</evidence>
<dbReference type="InterPro" id="IPR013083">
    <property type="entry name" value="Znf_RING/FYVE/PHD"/>
</dbReference>
<evidence type="ECO:0000256" key="3">
    <source>
        <dbReference type="ARBA" id="ARBA00022833"/>
    </source>
</evidence>
<evidence type="ECO:0000313" key="8">
    <source>
        <dbReference type="Proteomes" id="UP000241394"/>
    </source>
</evidence>
<evidence type="ECO:0000256" key="5">
    <source>
        <dbReference type="SAM" id="Phobius"/>
    </source>
</evidence>
<protein>
    <submittedName>
        <fullName evidence="7">E3 ubiquitin-protein like</fullName>
    </submittedName>
</protein>
<dbReference type="OMA" id="CGFSMRS"/>
<dbReference type="Gramene" id="PSR86140">
    <property type="protein sequence ID" value="PSR86140"/>
    <property type="gene ID" value="CEY00_Acc31778"/>
</dbReference>
<keyword evidence="1" id="KW-0479">Metal-binding</keyword>
<dbReference type="STRING" id="1590841.A0A2R6P667"/>
<dbReference type="PANTHER" id="PTHR46214:SF18">
    <property type="entry name" value="RING-CH-TYPE DOMAIN-CONTAINING PROTEIN"/>
    <property type="match status" value="1"/>
</dbReference>
<dbReference type="SUPFAM" id="SSF57850">
    <property type="entry name" value="RING/U-box"/>
    <property type="match status" value="1"/>
</dbReference>
<keyword evidence="2" id="KW-0863">Zinc-finger</keyword>
<proteinExistence type="predicted"/>
<organism evidence="7 8">
    <name type="scientific">Actinidia chinensis var. chinensis</name>
    <name type="common">Chinese soft-hair kiwi</name>
    <dbReference type="NCBI Taxonomy" id="1590841"/>
    <lineage>
        <taxon>Eukaryota</taxon>
        <taxon>Viridiplantae</taxon>
        <taxon>Streptophyta</taxon>
        <taxon>Embryophyta</taxon>
        <taxon>Tracheophyta</taxon>
        <taxon>Spermatophyta</taxon>
        <taxon>Magnoliopsida</taxon>
        <taxon>eudicotyledons</taxon>
        <taxon>Gunneridae</taxon>
        <taxon>Pentapetalae</taxon>
        <taxon>asterids</taxon>
        <taxon>Ericales</taxon>
        <taxon>Actinidiaceae</taxon>
        <taxon>Actinidia</taxon>
    </lineage>
</organism>
<name>A0A2R6P667_ACTCC</name>
<reference evidence="7 8" key="1">
    <citation type="submission" date="2017-07" db="EMBL/GenBank/DDBJ databases">
        <title>An improved, manually edited Actinidia chinensis var. chinensis (kiwifruit) genome highlights the challenges associated with draft genomes and gene prediction in plants.</title>
        <authorList>
            <person name="Pilkington S."/>
            <person name="Crowhurst R."/>
            <person name="Hilario E."/>
            <person name="Nardozza S."/>
            <person name="Fraser L."/>
            <person name="Peng Y."/>
            <person name="Gunaseelan K."/>
            <person name="Simpson R."/>
            <person name="Tahir J."/>
            <person name="Deroles S."/>
            <person name="Templeton K."/>
            <person name="Luo Z."/>
            <person name="Davy M."/>
            <person name="Cheng C."/>
            <person name="Mcneilage M."/>
            <person name="Scaglione D."/>
            <person name="Liu Y."/>
            <person name="Zhang Q."/>
            <person name="Datson P."/>
            <person name="De Silva N."/>
            <person name="Gardiner S."/>
            <person name="Bassett H."/>
            <person name="Chagne D."/>
            <person name="Mccallum J."/>
            <person name="Dzierzon H."/>
            <person name="Deng C."/>
            <person name="Wang Y.-Y."/>
            <person name="Barron N."/>
            <person name="Manako K."/>
            <person name="Bowen J."/>
            <person name="Foster T."/>
            <person name="Erridge Z."/>
            <person name="Tiffin H."/>
            <person name="Waite C."/>
            <person name="Davies K."/>
            <person name="Grierson E."/>
            <person name="Laing W."/>
            <person name="Kirk R."/>
            <person name="Chen X."/>
            <person name="Wood M."/>
            <person name="Montefiori M."/>
            <person name="Brummell D."/>
            <person name="Schwinn K."/>
            <person name="Catanach A."/>
            <person name="Fullerton C."/>
            <person name="Li D."/>
            <person name="Meiyalaghan S."/>
            <person name="Nieuwenhuizen N."/>
            <person name="Read N."/>
            <person name="Prakash R."/>
            <person name="Hunter D."/>
            <person name="Zhang H."/>
            <person name="Mckenzie M."/>
            <person name="Knabel M."/>
            <person name="Harris A."/>
            <person name="Allan A."/>
            <person name="Chen A."/>
            <person name="Janssen B."/>
            <person name="Plunkett B."/>
            <person name="Dwamena C."/>
            <person name="Voogd C."/>
            <person name="Leif D."/>
            <person name="Lafferty D."/>
            <person name="Souleyre E."/>
            <person name="Varkonyi-Gasic E."/>
            <person name="Gambi F."/>
            <person name="Hanley J."/>
            <person name="Yao J.-L."/>
            <person name="Cheung J."/>
            <person name="David K."/>
            <person name="Warren B."/>
            <person name="Marsh K."/>
            <person name="Snowden K."/>
            <person name="Lin-Wang K."/>
            <person name="Brian L."/>
            <person name="Martinez-Sanchez M."/>
            <person name="Wang M."/>
            <person name="Ileperuma N."/>
            <person name="Macnee N."/>
            <person name="Campin R."/>
            <person name="Mcatee P."/>
            <person name="Drummond R."/>
            <person name="Espley R."/>
            <person name="Ireland H."/>
            <person name="Wu R."/>
            <person name="Atkinson R."/>
            <person name="Karunairetnam S."/>
            <person name="Bulley S."/>
            <person name="Chunkath S."/>
            <person name="Hanley Z."/>
            <person name="Storey R."/>
            <person name="Thrimawithana A."/>
            <person name="Thomson S."/>
            <person name="David C."/>
            <person name="Testolin R."/>
        </authorList>
    </citation>
    <scope>NUCLEOTIDE SEQUENCE [LARGE SCALE GENOMIC DNA]</scope>
    <source>
        <strain evidence="8">cv. Red5</strain>
        <tissue evidence="7">Young leaf</tissue>
    </source>
</reference>
<keyword evidence="3" id="KW-0862">Zinc</keyword>
<feature type="domain" description="RING-CH-type" evidence="6">
    <location>
        <begin position="83"/>
        <end position="148"/>
    </location>
</feature>
<dbReference type="GO" id="GO:0008270">
    <property type="term" value="F:zinc ion binding"/>
    <property type="evidence" value="ECO:0007669"/>
    <property type="project" value="UniProtKB-KW"/>
</dbReference>
<dbReference type="SMART" id="SM00744">
    <property type="entry name" value="RINGv"/>
    <property type="match status" value="1"/>
</dbReference>
<dbReference type="Proteomes" id="UP000241394">
    <property type="component" value="Chromosome LG28"/>
</dbReference>
<dbReference type="InterPro" id="IPR011016">
    <property type="entry name" value="Znf_RING-CH"/>
</dbReference>
<dbReference type="EMBL" id="NKQK01000028">
    <property type="protein sequence ID" value="PSR86140.1"/>
    <property type="molecule type" value="Genomic_DNA"/>
</dbReference>
<feature type="transmembrane region" description="Helical" evidence="5">
    <location>
        <begin position="188"/>
        <end position="206"/>
    </location>
</feature>
<evidence type="ECO:0000313" key="7">
    <source>
        <dbReference type="EMBL" id="PSR86140.1"/>
    </source>
</evidence>
<comment type="caution">
    <text evidence="7">The sequence shown here is derived from an EMBL/GenBank/DDBJ whole genome shotgun (WGS) entry which is preliminary data.</text>
</comment>
<evidence type="ECO:0000256" key="1">
    <source>
        <dbReference type="ARBA" id="ARBA00022723"/>
    </source>
</evidence>
<dbReference type="PROSITE" id="PS51292">
    <property type="entry name" value="ZF_RING_CH"/>
    <property type="match status" value="1"/>
</dbReference>
<evidence type="ECO:0000256" key="4">
    <source>
        <dbReference type="SAM" id="MobiDB-lite"/>
    </source>
</evidence>
<dbReference type="CDD" id="cd16495">
    <property type="entry name" value="RING_CH-C4HC3_MARCH"/>
    <property type="match status" value="1"/>
</dbReference>
<keyword evidence="5" id="KW-0472">Membrane</keyword>
<dbReference type="Pfam" id="PF12906">
    <property type="entry name" value="RINGv"/>
    <property type="match status" value="1"/>
</dbReference>
<dbReference type="PANTHER" id="PTHR46214">
    <property type="entry name" value="ZINC FINGER, RING-CH-TYPE"/>
    <property type="match status" value="1"/>
</dbReference>
<feature type="region of interest" description="Disordered" evidence="4">
    <location>
        <begin position="1"/>
        <end position="43"/>
    </location>
</feature>
<reference evidence="8" key="2">
    <citation type="journal article" date="2018" name="BMC Genomics">
        <title>A manually annotated Actinidia chinensis var. chinensis (kiwifruit) genome highlights the challenges associated with draft genomes and gene prediction in plants.</title>
        <authorList>
            <person name="Pilkington S.M."/>
            <person name="Crowhurst R."/>
            <person name="Hilario E."/>
            <person name="Nardozza S."/>
            <person name="Fraser L."/>
            <person name="Peng Y."/>
            <person name="Gunaseelan K."/>
            <person name="Simpson R."/>
            <person name="Tahir J."/>
            <person name="Deroles S.C."/>
            <person name="Templeton K."/>
            <person name="Luo Z."/>
            <person name="Davy M."/>
            <person name="Cheng C."/>
            <person name="McNeilage M."/>
            <person name="Scaglione D."/>
            <person name="Liu Y."/>
            <person name="Zhang Q."/>
            <person name="Datson P."/>
            <person name="De Silva N."/>
            <person name="Gardiner S.E."/>
            <person name="Bassett H."/>
            <person name="Chagne D."/>
            <person name="McCallum J."/>
            <person name="Dzierzon H."/>
            <person name="Deng C."/>
            <person name="Wang Y.Y."/>
            <person name="Barron L."/>
            <person name="Manako K."/>
            <person name="Bowen J."/>
            <person name="Foster T.M."/>
            <person name="Erridge Z.A."/>
            <person name="Tiffin H."/>
            <person name="Waite C.N."/>
            <person name="Davies K.M."/>
            <person name="Grierson E.P."/>
            <person name="Laing W.A."/>
            <person name="Kirk R."/>
            <person name="Chen X."/>
            <person name="Wood M."/>
            <person name="Montefiori M."/>
            <person name="Brummell D.A."/>
            <person name="Schwinn K.E."/>
            <person name="Catanach A."/>
            <person name="Fullerton C."/>
            <person name="Li D."/>
            <person name="Meiyalaghan S."/>
            <person name="Nieuwenhuizen N."/>
            <person name="Read N."/>
            <person name="Prakash R."/>
            <person name="Hunter D."/>
            <person name="Zhang H."/>
            <person name="McKenzie M."/>
            <person name="Knabel M."/>
            <person name="Harris A."/>
            <person name="Allan A.C."/>
            <person name="Gleave A."/>
            <person name="Chen A."/>
            <person name="Janssen B.J."/>
            <person name="Plunkett B."/>
            <person name="Ampomah-Dwamena C."/>
            <person name="Voogd C."/>
            <person name="Leif D."/>
            <person name="Lafferty D."/>
            <person name="Souleyre E.J.F."/>
            <person name="Varkonyi-Gasic E."/>
            <person name="Gambi F."/>
            <person name="Hanley J."/>
            <person name="Yao J.L."/>
            <person name="Cheung J."/>
            <person name="David K.M."/>
            <person name="Warren B."/>
            <person name="Marsh K."/>
            <person name="Snowden K.C."/>
            <person name="Lin-Wang K."/>
            <person name="Brian L."/>
            <person name="Martinez-Sanchez M."/>
            <person name="Wang M."/>
            <person name="Ileperuma N."/>
            <person name="Macnee N."/>
            <person name="Campin R."/>
            <person name="McAtee P."/>
            <person name="Drummond R.S.M."/>
            <person name="Espley R.V."/>
            <person name="Ireland H.S."/>
            <person name="Wu R."/>
            <person name="Atkinson R.G."/>
            <person name="Karunairetnam S."/>
            <person name="Bulley S."/>
            <person name="Chunkath S."/>
            <person name="Hanley Z."/>
            <person name="Storey R."/>
            <person name="Thrimawithana A.H."/>
            <person name="Thomson S."/>
            <person name="David C."/>
            <person name="Testolin R."/>
            <person name="Huang H."/>
            <person name="Hellens R.P."/>
            <person name="Schaffer R.J."/>
        </authorList>
    </citation>
    <scope>NUCLEOTIDE SEQUENCE [LARGE SCALE GENOMIC DNA]</scope>
    <source>
        <strain evidence="8">cv. Red5</strain>
    </source>
</reference>